<comment type="caution">
    <text evidence="3">The sequence shown here is derived from an EMBL/GenBank/DDBJ whole genome shotgun (WGS) entry which is preliminary data.</text>
</comment>
<organism evidence="3 4">
    <name type="scientific">Bionectria ochroleuca</name>
    <name type="common">Gliocladium roseum</name>
    <dbReference type="NCBI Taxonomy" id="29856"/>
    <lineage>
        <taxon>Eukaryota</taxon>
        <taxon>Fungi</taxon>
        <taxon>Dikarya</taxon>
        <taxon>Ascomycota</taxon>
        <taxon>Pezizomycotina</taxon>
        <taxon>Sordariomycetes</taxon>
        <taxon>Hypocreomycetidae</taxon>
        <taxon>Hypocreales</taxon>
        <taxon>Bionectriaceae</taxon>
        <taxon>Clonostachys</taxon>
    </lineage>
</organism>
<sequence>SLEGKTNSDGLDLLGSRFGIQPHLDIRRLKSKSCKRIASMYGLTEPLTRKTTMAKNGHGYTRWSSRATISKRIPRSSPAKCLSALLRHSQIQFVFHFAISYPAGISTLPYQTAGGDEIQTYPLANHPKLEFLWKHVIPRAPQGGGTTCKNEEATTAKFKLPKPKGHTFGIVIVDSKEYESLSKVIHRQWPASLVSHPMFSAFISSLHLNFRIDRIHQHIKTEIRRVEARTGHHYFACHVTSLIAVMLGRLRISIDSTIKAHWSLAFEIIPRRVNDPLSRERLKRAINGVLEDHCLHHGVACVGEEGELRRHDYAEFNKDKRGKSTSNLTYKARIKSLFTKQLYNTGALFFSEHLTKQATKQNIPNIPNRKVLDNGKLAIEKACCASTASRKHFEVIVIKRAEYIDGGASNNNSSSIALDEARAMSSWTKPEVAAVISLGCGEKIKPGLLGGSPLAIGTLMALARRVTNMEKTHENTENVCQQAGTPYSRLNVKPLQRHSGLRKIKMGHYKKKSKKLLSGQRQIPSERTYHPSISTYSLRLGWAEQERQPR</sequence>
<dbReference type="Gene3D" id="3.40.1090.10">
    <property type="entry name" value="Cytosolic phospholipase A2 catalytic domain"/>
    <property type="match status" value="1"/>
</dbReference>
<keyword evidence="2" id="KW-0443">Lipid metabolism</keyword>
<name>A0ABY6TN05_BIOOC</name>
<keyword evidence="4" id="KW-1185">Reference proteome</keyword>
<evidence type="ECO:0000313" key="4">
    <source>
        <dbReference type="Proteomes" id="UP000766486"/>
    </source>
</evidence>
<dbReference type="PANTHER" id="PTHR24185">
    <property type="entry name" value="CALCIUM-INDEPENDENT PHOSPHOLIPASE A2-GAMMA"/>
    <property type="match status" value="1"/>
</dbReference>
<dbReference type="EMBL" id="CABFNS010000006">
    <property type="protein sequence ID" value="VUC19831.1"/>
    <property type="molecule type" value="Genomic_DNA"/>
</dbReference>
<keyword evidence="2" id="KW-0442">Lipid degradation</keyword>
<evidence type="ECO:0008006" key="5">
    <source>
        <dbReference type="Google" id="ProtNLM"/>
    </source>
</evidence>
<evidence type="ECO:0000313" key="3">
    <source>
        <dbReference type="EMBL" id="VUC19831.1"/>
    </source>
</evidence>
<dbReference type="Proteomes" id="UP000766486">
    <property type="component" value="Unassembled WGS sequence"/>
</dbReference>
<keyword evidence="1" id="KW-0378">Hydrolase</keyword>
<reference evidence="3 4" key="1">
    <citation type="submission" date="2019-06" db="EMBL/GenBank/DDBJ databases">
        <authorList>
            <person name="Broberg M."/>
        </authorList>
    </citation>
    <scope>NUCLEOTIDE SEQUENCE [LARGE SCALE GENOMIC DNA]</scope>
</reference>
<dbReference type="PANTHER" id="PTHR24185:SF1">
    <property type="entry name" value="CALCIUM-INDEPENDENT PHOSPHOLIPASE A2-GAMMA"/>
    <property type="match status" value="1"/>
</dbReference>
<evidence type="ECO:0000256" key="1">
    <source>
        <dbReference type="ARBA" id="ARBA00022801"/>
    </source>
</evidence>
<feature type="non-terminal residue" evidence="3">
    <location>
        <position position="550"/>
    </location>
</feature>
<accession>A0ABY6TN05</accession>
<evidence type="ECO:0000256" key="2">
    <source>
        <dbReference type="ARBA" id="ARBA00022963"/>
    </source>
</evidence>
<gene>
    <name evidence="3" type="ORF">CLO192961_LOCUS4213</name>
</gene>
<protein>
    <recommendedName>
        <fullName evidence="5">PNPLA domain-containing protein</fullName>
    </recommendedName>
</protein>
<feature type="non-terminal residue" evidence="3">
    <location>
        <position position="1"/>
    </location>
</feature>
<proteinExistence type="predicted"/>